<dbReference type="Proteomes" id="UP000306196">
    <property type="component" value="Unassembled WGS sequence"/>
</dbReference>
<dbReference type="OrthoDB" id="4393931at2"/>
<evidence type="ECO:0000313" key="1">
    <source>
        <dbReference type="EMBL" id="TLD72554.1"/>
    </source>
</evidence>
<comment type="caution">
    <text evidence="1">The sequence shown here is derived from an EMBL/GenBank/DDBJ whole genome shotgun (WGS) entry which is preliminary data.</text>
</comment>
<keyword evidence="2" id="KW-1185">Reference proteome</keyword>
<dbReference type="EMBL" id="VAUV01000001">
    <property type="protein sequence ID" value="TLD72554.1"/>
    <property type="molecule type" value="Genomic_DNA"/>
</dbReference>
<dbReference type="InterPro" id="IPR041289">
    <property type="entry name" value="Bact_RF_family3"/>
</dbReference>
<dbReference type="AlphaFoldDB" id="A0A5R8KJR3"/>
<sequence length="383" mass="42226">MNPITHHALAELLDQHPSPCLSLYQPTHRHHPLNQQDPILFKNQLKVLENSLHHQSSESEIAQLLEPFHNLANDREFWNHTSDGLAVFGSAGFFRVYHLQRTVSPFVVVADSFHTKALRRILQSVDRYHVLALSLDHIRLFEGNRDSLDEISPAPGVPLTLTEALGEELTEPHQTVASYGGSGGTSTPMHHGHGGRKEETEIDAQRFFRAIDKAINTHHSQASGMPLILAALPEHHGLFRQLSHNPALLAEGIKGDPNSMSPSQLRESAWQIMEPEHQARYIQLAESFAKSKARGSGLEDLTEIAEAAQQGRVATLLIEADRQIAGRLHPGSGNVHFDDAPQVHGDDLLDDLGELVIQQGGRVFVLPSVHMPSDTGAAASSRY</sequence>
<proteinExistence type="predicted"/>
<dbReference type="RefSeq" id="WP_138084178.1">
    <property type="nucleotide sequence ID" value="NZ_VAUV01000001.1"/>
</dbReference>
<gene>
    <name evidence="1" type="ORF">FEM03_00315</name>
</gene>
<organism evidence="1 2">
    <name type="scientific">Phragmitibacter flavus</name>
    <dbReference type="NCBI Taxonomy" id="2576071"/>
    <lineage>
        <taxon>Bacteria</taxon>
        <taxon>Pseudomonadati</taxon>
        <taxon>Verrucomicrobiota</taxon>
        <taxon>Verrucomicrobiia</taxon>
        <taxon>Verrucomicrobiales</taxon>
        <taxon>Verrucomicrobiaceae</taxon>
        <taxon>Phragmitibacter</taxon>
    </lineage>
</organism>
<accession>A0A5R8KJR3</accession>
<reference evidence="1 2" key="1">
    <citation type="submission" date="2019-05" db="EMBL/GenBank/DDBJ databases">
        <title>Verrucobacter flavum gen. nov., sp. nov. a new member of the family Verrucomicrobiaceae.</title>
        <authorList>
            <person name="Szuroczki S."/>
            <person name="Abbaszade G."/>
            <person name="Szabo A."/>
            <person name="Felfoldi T."/>
            <person name="Schumann P."/>
            <person name="Boka K."/>
            <person name="Keki Z."/>
            <person name="Toumi M."/>
            <person name="Toth E."/>
        </authorList>
    </citation>
    <scope>NUCLEOTIDE SEQUENCE [LARGE SCALE GENOMIC DNA]</scope>
    <source>
        <strain evidence="1 2">MG-N-17</strain>
    </source>
</reference>
<name>A0A5R8KJR3_9BACT</name>
<evidence type="ECO:0000313" key="2">
    <source>
        <dbReference type="Proteomes" id="UP000306196"/>
    </source>
</evidence>
<protein>
    <submittedName>
        <fullName evidence="1">Uncharacterized protein</fullName>
    </submittedName>
</protein>
<dbReference type="Pfam" id="PF18845">
    <property type="entry name" value="baeRF_family3"/>
    <property type="match status" value="1"/>
</dbReference>